<reference evidence="2 3" key="1">
    <citation type="submission" date="2020-05" db="EMBL/GenBank/DDBJ databases">
        <title>Isolation and characterization of methanoarchaea from a cold seep at offshore SW Taiwan.</title>
        <authorList>
            <person name="Chen Y.-W."/>
            <person name="Chen S.-C."/>
            <person name="Lai M.-C."/>
        </authorList>
    </citation>
    <scope>NUCLEOTIDE SEQUENCE [LARGE SCALE GENOMIC DNA]</scope>
    <source>
        <strain evidence="2 3">YWC-01</strain>
    </source>
</reference>
<dbReference type="EMBL" id="JABFFQ010000005">
    <property type="protein sequence ID" value="MDV4343077.1"/>
    <property type="molecule type" value="Genomic_DNA"/>
</dbReference>
<evidence type="ECO:0000313" key="3">
    <source>
        <dbReference type="Proteomes" id="UP001273768"/>
    </source>
</evidence>
<accession>A0ABU3Z2N1</accession>
<sequence>MRVINIPGGKSAWELQSGGVAVAGIVLGVTYCPVARLSMMTTSWFCARVSARFEPSRPRR</sequence>
<name>A0ABU3Z2N1_9EURY</name>
<feature type="transmembrane region" description="Helical" evidence="1">
    <location>
        <begin position="15"/>
        <end position="34"/>
    </location>
</feature>
<keyword evidence="3" id="KW-1185">Reference proteome</keyword>
<dbReference type="RefSeq" id="WP_317296263.1">
    <property type="nucleotide sequence ID" value="NZ_JABFFQ010000005.1"/>
</dbReference>
<proteinExistence type="predicted"/>
<protein>
    <submittedName>
        <fullName evidence="2">Uncharacterized protein</fullName>
    </submittedName>
</protein>
<keyword evidence="1" id="KW-1133">Transmembrane helix</keyword>
<evidence type="ECO:0000256" key="1">
    <source>
        <dbReference type="SAM" id="Phobius"/>
    </source>
</evidence>
<keyword evidence="1" id="KW-0472">Membrane</keyword>
<evidence type="ECO:0000313" key="2">
    <source>
        <dbReference type="EMBL" id="MDV4343077.1"/>
    </source>
</evidence>
<dbReference type="Proteomes" id="UP001273768">
    <property type="component" value="Unassembled WGS sequence"/>
</dbReference>
<organism evidence="2 3">
    <name type="scientific">Methanoculleus nereidis</name>
    <dbReference type="NCBI Taxonomy" id="2735141"/>
    <lineage>
        <taxon>Archaea</taxon>
        <taxon>Methanobacteriati</taxon>
        <taxon>Methanobacteriota</taxon>
        <taxon>Stenosarchaea group</taxon>
        <taxon>Methanomicrobia</taxon>
        <taxon>Methanomicrobiales</taxon>
        <taxon>Methanomicrobiaceae</taxon>
        <taxon>Methanoculleus</taxon>
    </lineage>
</organism>
<gene>
    <name evidence="2" type="ORF">HL657_07820</name>
</gene>
<keyword evidence="1" id="KW-0812">Transmembrane</keyword>
<comment type="caution">
    <text evidence="2">The sequence shown here is derived from an EMBL/GenBank/DDBJ whole genome shotgun (WGS) entry which is preliminary data.</text>
</comment>